<accession>A0A642VBN6</accession>
<proteinExistence type="predicted"/>
<dbReference type="EMBL" id="SWFS01000078">
    <property type="protein sequence ID" value="KAA8916826.1"/>
    <property type="molecule type" value="Genomic_DNA"/>
</dbReference>
<dbReference type="OrthoDB" id="6365676at2759"/>
<gene>
    <name evidence="1" type="ORF">TRICI_000945</name>
</gene>
<reference evidence="1" key="1">
    <citation type="journal article" date="2019" name="G3 (Bethesda)">
        <title>Genome Assemblies of Two Rare Opportunistic Yeast Pathogens: Diutina rugosa (syn. Candida rugosa) and Trichomonascus ciferrii (syn. Candida ciferrii).</title>
        <authorList>
            <person name="Mixao V."/>
            <person name="Saus E."/>
            <person name="Hansen A.P."/>
            <person name="Lass-Florl C."/>
            <person name="Gabaldon T."/>
        </authorList>
    </citation>
    <scope>NUCLEOTIDE SEQUENCE</scope>
    <source>
        <strain evidence="1">CBS 4856</strain>
    </source>
</reference>
<sequence>MRVPREVLFKIISYLVPEGCIVSSSDVGVKTLLSFTLVCWATYSEATRYLFDRCVYIDSSARLEKLLDHNVDWDKVKSVYLAPFDNGVLELDVAKQVYQLFSSIPHVRQLVIDMPLRSLYPEEDVQGIRPILREAFEMLCSVEALTSVRDELYLDTAVDGWTVWSKWTNLRRLCLYNANVDVEFWSDVQKLKSLDTLVLVRPDGIFEVNDFAPPTLIERAFRIIHVDVHEEAIEIALLRSVLGESTPVESRIVQYEEDEITECQLWTKAKALNGSLWI</sequence>
<dbReference type="VEuPathDB" id="FungiDB:TRICI_000945"/>
<dbReference type="Proteomes" id="UP000761534">
    <property type="component" value="Unassembled WGS sequence"/>
</dbReference>
<evidence type="ECO:0000313" key="1">
    <source>
        <dbReference type="EMBL" id="KAA8916826.1"/>
    </source>
</evidence>
<evidence type="ECO:0008006" key="3">
    <source>
        <dbReference type="Google" id="ProtNLM"/>
    </source>
</evidence>
<dbReference type="AlphaFoldDB" id="A0A642VBN6"/>
<protein>
    <recommendedName>
        <fullName evidence="3">F-box domain-containing protein</fullName>
    </recommendedName>
</protein>
<comment type="caution">
    <text evidence="1">The sequence shown here is derived from an EMBL/GenBank/DDBJ whole genome shotgun (WGS) entry which is preliminary data.</text>
</comment>
<name>A0A642VBN6_9ASCO</name>
<keyword evidence="2" id="KW-1185">Reference proteome</keyword>
<organism evidence="1 2">
    <name type="scientific">Trichomonascus ciferrii</name>
    <dbReference type="NCBI Taxonomy" id="44093"/>
    <lineage>
        <taxon>Eukaryota</taxon>
        <taxon>Fungi</taxon>
        <taxon>Dikarya</taxon>
        <taxon>Ascomycota</taxon>
        <taxon>Saccharomycotina</taxon>
        <taxon>Dipodascomycetes</taxon>
        <taxon>Dipodascales</taxon>
        <taxon>Trichomonascaceae</taxon>
        <taxon>Trichomonascus</taxon>
        <taxon>Trichomonascus ciferrii complex</taxon>
    </lineage>
</organism>
<evidence type="ECO:0000313" key="2">
    <source>
        <dbReference type="Proteomes" id="UP000761534"/>
    </source>
</evidence>